<organism evidence="1 2">
    <name type="scientific">Litoreibacter albidus</name>
    <dbReference type="NCBI Taxonomy" id="670155"/>
    <lineage>
        <taxon>Bacteria</taxon>
        <taxon>Pseudomonadati</taxon>
        <taxon>Pseudomonadota</taxon>
        <taxon>Alphaproteobacteria</taxon>
        <taxon>Rhodobacterales</taxon>
        <taxon>Roseobacteraceae</taxon>
        <taxon>Litoreibacter</taxon>
    </lineage>
</organism>
<evidence type="ECO:0000313" key="1">
    <source>
        <dbReference type="EMBL" id="SDX01154.1"/>
    </source>
</evidence>
<keyword evidence="2" id="KW-1185">Reference proteome</keyword>
<name>A0A1H2Y922_9RHOB</name>
<accession>A0A1H2Y922</accession>
<reference evidence="2" key="1">
    <citation type="submission" date="2016-10" db="EMBL/GenBank/DDBJ databases">
        <authorList>
            <person name="Varghese N."/>
            <person name="Submissions S."/>
        </authorList>
    </citation>
    <scope>NUCLEOTIDE SEQUENCE [LARGE SCALE GENOMIC DNA]</scope>
    <source>
        <strain evidence="2">DSM 26922</strain>
    </source>
</reference>
<evidence type="ECO:0008006" key="3">
    <source>
        <dbReference type="Google" id="ProtNLM"/>
    </source>
</evidence>
<dbReference type="EMBL" id="FNOI01000003">
    <property type="protein sequence ID" value="SDX01154.1"/>
    <property type="molecule type" value="Genomic_DNA"/>
</dbReference>
<proteinExistence type="predicted"/>
<sequence>MEYDLTPMIGNRKGSVPTSFLSEKQAAGYLNMSVSWLRKCRDLGTGPVWMKFGNSVRYPKDALLGYVQQSTRNFTGEKPSTLSGQGQRCD</sequence>
<evidence type="ECO:0000313" key="2">
    <source>
        <dbReference type="Proteomes" id="UP000199441"/>
    </source>
</evidence>
<dbReference type="AlphaFoldDB" id="A0A1H2Y922"/>
<protein>
    <recommendedName>
        <fullName evidence="3">Helix-turn-helix domain-containing protein</fullName>
    </recommendedName>
</protein>
<dbReference type="Proteomes" id="UP000199441">
    <property type="component" value="Unassembled WGS sequence"/>
</dbReference>
<gene>
    <name evidence="1" type="ORF">SAMN04488001_2244</name>
</gene>